<feature type="compositionally biased region" description="Basic and acidic residues" evidence="1">
    <location>
        <begin position="188"/>
        <end position="198"/>
    </location>
</feature>
<feature type="compositionally biased region" description="Basic residues" evidence="1">
    <location>
        <begin position="880"/>
        <end position="889"/>
    </location>
</feature>
<feature type="compositionally biased region" description="Low complexity" evidence="1">
    <location>
        <begin position="601"/>
        <end position="613"/>
    </location>
</feature>
<accession>A0A1B9GRP8</accession>
<feature type="compositionally biased region" description="Polar residues" evidence="1">
    <location>
        <begin position="865"/>
        <end position="875"/>
    </location>
</feature>
<feature type="compositionally biased region" description="Polar residues" evidence="1">
    <location>
        <begin position="27"/>
        <end position="43"/>
    </location>
</feature>
<feature type="compositionally biased region" description="Low complexity" evidence="1">
    <location>
        <begin position="336"/>
        <end position="357"/>
    </location>
</feature>
<reference evidence="4" key="2">
    <citation type="submission" date="2013-12" db="EMBL/GenBank/DDBJ databases">
        <title>Evolution of pathogenesis and genome organization in the Tremellales.</title>
        <authorList>
            <person name="Cuomo C."/>
            <person name="Litvintseva A."/>
            <person name="Heitman J."/>
            <person name="Chen Y."/>
            <person name="Sun S."/>
            <person name="Springer D."/>
            <person name="Dromer F."/>
            <person name="Young S."/>
            <person name="Zeng Q."/>
            <person name="Chapman S."/>
            <person name="Gujja S."/>
            <person name="Saif S."/>
            <person name="Birren B."/>
        </authorList>
    </citation>
    <scope>NUCLEOTIDE SEQUENCE [LARGE SCALE GENOMIC DNA]</scope>
    <source>
        <strain evidence="4">BCC8398</strain>
    </source>
</reference>
<feature type="compositionally biased region" description="Polar residues" evidence="1">
    <location>
        <begin position="770"/>
        <end position="781"/>
    </location>
</feature>
<evidence type="ECO:0000256" key="2">
    <source>
        <dbReference type="SAM" id="Phobius"/>
    </source>
</evidence>
<dbReference type="STRING" id="1296120.A0A1B9GRP8"/>
<feature type="compositionally biased region" description="Low complexity" evidence="1">
    <location>
        <begin position="467"/>
        <end position="476"/>
    </location>
</feature>
<evidence type="ECO:0000256" key="1">
    <source>
        <dbReference type="SAM" id="MobiDB-lite"/>
    </source>
</evidence>
<feature type="region of interest" description="Disordered" evidence="1">
    <location>
        <begin position="1"/>
        <end position="297"/>
    </location>
</feature>
<keyword evidence="2" id="KW-0812">Transmembrane</keyword>
<dbReference type="EMBL" id="KI669503">
    <property type="protein sequence ID" value="OCF33749.1"/>
    <property type="molecule type" value="Genomic_DNA"/>
</dbReference>
<feature type="compositionally biased region" description="Polar residues" evidence="1">
    <location>
        <begin position="555"/>
        <end position="564"/>
    </location>
</feature>
<protein>
    <submittedName>
        <fullName evidence="3">Uncharacterized protein</fullName>
    </submittedName>
</protein>
<feature type="compositionally biased region" description="Basic and acidic residues" evidence="1">
    <location>
        <begin position="890"/>
        <end position="925"/>
    </location>
</feature>
<feature type="transmembrane region" description="Helical" evidence="2">
    <location>
        <begin position="1080"/>
        <end position="1102"/>
    </location>
</feature>
<feature type="compositionally biased region" description="Low complexity" evidence="1">
    <location>
        <begin position="517"/>
        <end position="530"/>
    </location>
</feature>
<name>A0A1B9GRP8_9TREE</name>
<feature type="compositionally biased region" description="Pro residues" evidence="1">
    <location>
        <begin position="58"/>
        <end position="74"/>
    </location>
</feature>
<keyword evidence="2" id="KW-0472">Membrane</keyword>
<dbReference type="AlphaFoldDB" id="A0A1B9GRP8"/>
<feature type="region of interest" description="Disordered" evidence="1">
    <location>
        <begin position="441"/>
        <end position="645"/>
    </location>
</feature>
<feature type="compositionally biased region" description="Low complexity" evidence="1">
    <location>
        <begin position="1"/>
        <end position="20"/>
    </location>
</feature>
<feature type="region of interest" description="Disordered" evidence="1">
    <location>
        <begin position="836"/>
        <end position="964"/>
    </location>
</feature>
<feature type="compositionally biased region" description="Polar residues" evidence="1">
    <location>
        <begin position="506"/>
        <end position="516"/>
    </location>
</feature>
<gene>
    <name evidence="3" type="ORF">I316_04461</name>
</gene>
<proteinExistence type="predicted"/>
<evidence type="ECO:0000313" key="3">
    <source>
        <dbReference type="EMBL" id="OCF33749.1"/>
    </source>
</evidence>
<feature type="compositionally biased region" description="Polar residues" evidence="1">
    <location>
        <begin position="217"/>
        <end position="227"/>
    </location>
</feature>
<organism evidence="3 4">
    <name type="scientific">Kwoniella heveanensis BCC8398</name>
    <dbReference type="NCBI Taxonomy" id="1296120"/>
    <lineage>
        <taxon>Eukaryota</taxon>
        <taxon>Fungi</taxon>
        <taxon>Dikarya</taxon>
        <taxon>Basidiomycota</taxon>
        <taxon>Agaricomycotina</taxon>
        <taxon>Tremellomycetes</taxon>
        <taxon>Tremellales</taxon>
        <taxon>Cryptococcaceae</taxon>
        <taxon>Kwoniella</taxon>
    </lineage>
</organism>
<feature type="compositionally biased region" description="Gly residues" evidence="1">
    <location>
        <begin position="632"/>
        <end position="645"/>
    </location>
</feature>
<keyword evidence="4" id="KW-1185">Reference proteome</keyword>
<dbReference type="OrthoDB" id="2565225at2759"/>
<evidence type="ECO:0000313" key="4">
    <source>
        <dbReference type="Proteomes" id="UP000092666"/>
    </source>
</evidence>
<feature type="compositionally biased region" description="Polar residues" evidence="1">
    <location>
        <begin position="441"/>
        <end position="459"/>
    </location>
</feature>
<feature type="compositionally biased region" description="Polar residues" evidence="1">
    <location>
        <begin position="531"/>
        <end position="545"/>
    </location>
</feature>
<feature type="region of interest" description="Disordered" evidence="1">
    <location>
        <begin position="328"/>
        <end position="357"/>
    </location>
</feature>
<keyword evidence="2" id="KW-1133">Transmembrane helix</keyword>
<sequence>MSSPVQDSSPSPSKASTSSSELPYPTFPSSSSKTARLSYATSSPPTPNPADLFFKPPKSSPRTPPVRSPPPPSGLMPEGSNGSAGAIGQKGKVKEPTSSGKKKNRDKSRLSRMMDSPDTADYMARLPSSGSLIPAGSDGNRKGGGHTPGVFVGTGLDARSLADMLSPPGIRSPSSRKKKGKRRHHQDQHKDEDKSRAKDKGKRKAKTAGGDAADNSFFRSRTASAPNHSELLTAASPPATPPPLPPKPTRTTPRSTRTTTTTFTDISITPSRSRSSHTHSTETDFHSTSPQKAVYGQMASASSHQILGKPSLQSLIQAQQVAKYQNVPLKSGGSGTTATGTGTGTLTTGPTTSTSTMTYIPDISESMDHYRRDSFTLEGALAALPWAEPPPRDPTLPLRPDNGGAVYNPARGTGSPALISSTFHSEPGTARTLTYSFLTSDPTVPSASYRSPLSQGQSYEHSRRSSRVPSVPQSPSIGHSQLGEAGPDGRRYSAQSAYSGMADQVPPTQTSTSGFANSNSHSSPLSQQSNGPSQHFHNPSVSTSIGEGMSFGSAMATQGSSYSDVNVPGGQGHSKGKKSWSHWSFGSKSRSDSRLKSPTASNRTRSIRSSKSTRSSKSKRASNSTLAHGQSAGFGGSGKAGGGGAGGWRWEIRRYEELDGDEGDGDENEKEIVRSKEEMMELATLVGRAAVLERMLRSGKRVSSQSVRQLLRSFTPSSHTSPLPPLPTHRPSLSLTVSSPSASFSITSNINGDIKSNRRVSRRSSYSNSIHHSQTNNSPRTPSAGDPSRSHSASRRSSPASIVAVGVSQGLGPASIRERLKRRLERSESREDIFTEIGSSQGHDQDDDSGGGSGVDWVGEEITLLPSSFSQSTQEPGAAHRPRLSGHRHRLDERERKKSVRGEARDISRNRDRGTDIERGEDRIGGKGVIVFPEEIGPFGTGMGTDTTDQPGKAPDSKTRTGPTIPAIARIKGDRRSIMNCTSSNRILGTFDPTLAYGDPVCDTDLLEKGLPGNRQGQGQLSQYDSKGRPYYPQSPHLGHRSPGWRNRQSVLSYISANGWQEDPVYDRESVRRRKWRWKVGLGVGSGLMVILIIGLLVGLLVKRDDGSSMSV</sequence>
<feature type="compositionally biased region" description="Low complexity" evidence="1">
    <location>
        <begin position="621"/>
        <end position="631"/>
    </location>
</feature>
<dbReference type="Proteomes" id="UP000092666">
    <property type="component" value="Unassembled WGS sequence"/>
</dbReference>
<feature type="compositionally biased region" description="Basic residues" evidence="1">
    <location>
        <begin position="174"/>
        <end position="187"/>
    </location>
</feature>
<feature type="compositionally biased region" description="Low complexity" evidence="1">
    <location>
        <begin position="249"/>
        <end position="273"/>
    </location>
</feature>
<reference evidence="3 4" key="1">
    <citation type="submission" date="2013-07" db="EMBL/GenBank/DDBJ databases">
        <title>The Genome Sequence of Cryptococcus heveanensis BCC8398.</title>
        <authorList>
            <consortium name="The Broad Institute Genome Sequencing Platform"/>
            <person name="Cuomo C."/>
            <person name="Litvintseva A."/>
            <person name="Chen Y."/>
            <person name="Heitman J."/>
            <person name="Sun S."/>
            <person name="Springer D."/>
            <person name="Dromer F."/>
            <person name="Young S.K."/>
            <person name="Zeng Q."/>
            <person name="Gargeya S."/>
            <person name="Fitzgerald M."/>
            <person name="Abouelleil A."/>
            <person name="Alvarado L."/>
            <person name="Berlin A.M."/>
            <person name="Chapman S.B."/>
            <person name="Dewar J."/>
            <person name="Goldberg J."/>
            <person name="Griggs A."/>
            <person name="Gujja S."/>
            <person name="Hansen M."/>
            <person name="Howarth C."/>
            <person name="Imamovic A."/>
            <person name="Larimer J."/>
            <person name="McCowan C."/>
            <person name="Murphy C."/>
            <person name="Pearson M."/>
            <person name="Priest M."/>
            <person name="Roberts A."/>
            <person name="Saif S."/>
            <person name="Shea T."/>
            <person name="Sykes S."/>
            <person name="Wortman J."/>
            <person name="Nusbaum C."/>
            <person name="Birren B."/>
        </authorList>
    </citation>
    <scope>NUCLEOTIDE SEQUENCE [LARGE SCALE GENOMIC DNA]</scope>
    <source>
        <strain evidence="3 4">BCC8398</strain>
    </source>
</reference>
<feature type="region of interest" description="Disordered" evidence="1">
    <location>
        <begin position="755"/>
        <end position="806"/>
    </location>
</feature>
<feature type="compositionally biased region" description="Pro residues" evidence="1">
    <location>
        <begin position="238"/>
        <end position="248"/>
    </location>
</feature>